<evidence type="ECO:0000256" key="3">
    <source>
        <dbReference type="ARBA" id="ARBA00030300"/>
    </source>
</evidence>
<evidence type="ECO:0000259" key="5">
    <source>
        <dbReference type="PROSITE" id="PS51151"/>
    </source>
</evidence>
<dbReference type="Proteomes" id="UP001140217">
    <property type="component" value="Unassembled WGS sequence"/>
</dbReference>
<dbReference type="AlphaFoldDB" id="A0A9W8H858"/>
<dbReference type="EMBL" id="JANBUL010000158">
    <property type="protein sequence ID" value="KAJ2779893.1"/>
    <property type="molecule type" value="Genomic_DNA"/>
</dbReference>
<comment type="caution">
    <text evidence="6">The sequence shown here is derived from an EMBL/GenBank/DDBJ whole genome shotgun (WGS) entry which is preliminary data.</text>
</comment>
<dbReference type="InterPro" id="IPR016641">
    <property type="entry name" value="EGD2/NACA0like"/>
</dbReference>
<dbReference type="SMART" id="SM01407">
    <property type="entry name" value="NAC"/>
    <property type="match status" value="1"/>
</dbReference>
<dbReference type="CDD" id="cd22054">
    <property type="entry name" value="NAC_NACA"/>
    <property type="match status" value="1"/>
</dbReference>
<evidence type="ECO:0000313" key="6">
    <source>
        <dbReference type="EMBL" id="KAJ2779893.1"/>
    </source>
</evidence>
<dbReference type="Pfam" id="PF01849">
    <property type="entry name" value="NAC"/>
    <property type="match status" value="1"/>
</dbReference>
<evidence type="ECO:0000256" key="2">
    <source>
        <dbReference type="ARBA" id="ARBA00014437"/>
    </source>
</evidence>
<dbReference type="InterPro" id="IPR044034">
    <property type="entry name" value="NAC-like_UBA"/>
</dbReference>
<reference evidence="6" key="1">
    <citation type="submission" date="2022-07" db="EMBL/GenBank/DDBJ databases">
        <title>Phylogenomic reconstructions and comparative analyses of Kickxellomycotina fungi.</title>
        <authorList>
            <person name="Reynolds N.K."/>
            <person name="Stajich J.E."/>
            <person name="Barry K."/>
            <person name="Grigoriev I.V."/>
            <person name="Crous P."/>
            <person name="Smith M.E."/>
        </authorList>
    </citation>
    <scope>NUCLEOTIDE SEQUENCE</scope>
    <source>
        <strain evidence="6">NBRC 105414</strain>
    </source>
</reference>
<keyword evidence="7" id="KW-1185">Reference proteome</keyword>
<dbReference type="Gene3D" id="2.20.70.30">
    <property type="entry name" value="Nascent polypeptide-associated complex domain"/>
    <property type="match status" value="1"/>
</dbReference>
<name>A0A9W8H858_9FUNG</name>
<dbReference type="PANTHER" id="PTHR21713">
    <property type="entry name" value="NASCENT POLYPEPTIDE ASSOCIATED COMPLEX ALPHA SUBUNIT-RELATED"/>
    <property type="match status" value="1"/>
</dbReference>
<feature type="region of interest" description="Disordered" evidence="4">
    <location>
        <begin position="1"/>
        <end position="25"/>
    </location>
</feature>
<organism evidence="6 7">
    <name type="scientific">Coemansia javaensis</name>
    <dbReference type="NCBI Taxonomy" id="2761396"/>
    <lineage>
        <taxon>Eukaryota</taxon>
        <taxon>Fungi</taxon>
        <taxon>Fungi incertae sedis</taxon>
        <taxon>Zoopagomycota</taxon>
        <taxon>Kickxellomycotina</taxon>
        <taxon>Kickxellomycetes</taxon>
        <taxon>Kickxellales</taxon>
        <taxon>Kickxellaceae</taxon>
        <taxon>Coemansia</taxon>
    </lineage>
</organism>
<sequence length="207" mass="20983">MAAEQKTTVEQVAEDAPAQGGAGSDKGVSVAAAAAAAQGISPSVFQKQQSAAEKKARKAMLKKGFEQVAGITNISVIRKKSPMFSIYSPDVYKNAGSDTWIVFGEARVENLGRMLNPGAQRAARAAAAASSSSGGVDLAAEAEAAAAAGAPAAGADAAGEEDVDETGIDSNDIELIVAQANCSRARAVKALRNNSMDVVNAIMEITS</sequence>
<dbReference type="PROSITE" id="PS51151">
    <property type="entry name" value="NAC_AB"/>
    <property type="match status" value="1"/>
</dbReference>
<feature type="domain" description="NAC-A/B" evidence="5">
    <location>
        <begin position="50"/>
        <end position="115"/>
    </location>
</feature>
<accession>A0A9W8H858</accession>
<dbReference type="PIRSF" id="PIRSF015901">
    <property type="entry name" value="NAC_alpha"/>
    <property type="match status" value="1"/>
</dbReference>
<evidence type="ECO:0000256" key="4">
    <source>
        <dbReference type="SAM" id="MobiDB-lite"/>
    </source>
</evidence>
<feature type="compositionally biased region" description="Polar residues" evidence="4">
    <location>
        <begin position="1"/>
        <end position="10"/>
    </location>
</feature>
<proteinExistence type="inferred from homology"/>
<dbReference type="InterPro" id="IPR038187">
    <property type="entry name" value="NAC_A/B_dom_sf"/>
</dbReference>
<dbReference type="GO" id="GO:0005854">
    <property type="term" value="C:nascent polypeptide-associated complex"/>
    <property type="evidence" value="ECO:0007669"/>
    <property type="project" value="InterPro"/>
</dbReference>
<dbReference type="OrthoDB" id="3169036at2759"/>
<dbReference type="Pfam" id="PF19026">
    <property type="entry name" value="UBA_HYPK"/>
    <property type="match status" value="1"/>
</dbReference>
<dbReference type="Gene3D" id="1.10.8.10">
    <property type="entry name" value="DNA helicase RuvA subunit, C-terminal domain"/>
    <property type="match status" value="1"/>
</dbReference>
<dbReference type="InterPro" id="IPR002715">
    <property type="entry name" value="Nas_poly-pep-assoc_cplx_dom"/>
</dbReference>
<evidence type="ECO:0000256" key="1">
    <source>
        <dbReference type="ARBA" id="ARBA00009882"/>
    </source>
</evidence>
<evidence type="ECO:0000313" key="7">
    <source>
        <dbReference type="Proteomes" id="UP001140217"/>
    </source>
</evidence>
<comment type="similarity">
    <text evidence="1">Belongs to the NAC-alpha family.</text>
</comment>
<protein>
    <recommendedName>
        <fullName evidence="2">Nascent polypeptide-associated complex subunit alpha</fullName>
    </recommendedName>
    <alternativeName>
        <fullName evidence="3">Alpha-NAC</fullName>
    </alternativeName>
</protein>
<gene>
    <name evidence="6" type="ORF">H4R18_003749</name>
</gene>